<dbReference type="NCBIfam" id="TIGR00527">
    <property type="entry name" value="gcvH"/>
    <property type="match status" value="1"/>
</dbReference>
<evidence type="ECO:0000256" key="3">
    <source>
        <dbReference type="HAMAP-Rule" id="MF_00272"/>
    </source>
</evidence>
<evidence type="ECO:0000313" key="6">
    <source>
        <dbReference type="EMBL" id="RHW46143.1"/>
    </source>
</evidence>
<comment type="cofactor">
    <cofactor evidence="3">
        <name>(R)-lipoate</name>
        <dbReference type="ChEBI" id="CHEBI:83088"/>
    </cofactor>
    <text evidence="3">Binds 1 lipoyl cofactor covalently.</text>
</comment>
<comment type="caution">
    <text evidence="6">The sequence shown here is derived from an EMBL/GenBank/DDBJ whole genome shotgun (WGS) entry which is preliminary data.</text>
</comment>
<dbReference type="SUPFAM" id="SSF51230">
    <property type="entry name" value="Single hybrid motif"/>
    <property type="match status" value="1"/>
</dbReference>
<dbReference type="CDD" id="cd06848">
    <property type="entry name" value="GCS_H"/>
    <property type="match status" value="1"/>
</dbReference>
<dbReference type="InterPro" id="IPR003016">
    <property type="entry name" value="2-oxoA_DH_lipoyl-BS"/>
</dbReference>
<dbReference type="AlphaFoldDB" id="A0A417Z6B5"/>
<evidence type="ECO:0000259" key="5">
    <source>
        <dbReference type="PROSITE" id="PS50968"/>
    </source>
</evidence>
<dbReference type="GO" id="GO:0019464">
    <property type="term" value="P:glycine decarboxylation via glycine cleavage system"/>
    <property type="evidence" value="ECO:0007669"/>
    <property type="project" value="UniProtKB-UniRule"/>
</dbReference>
<dbReference type="PROSITE" id="PS50968">
    <property type="entry name" value="BIOTINYL_LIPOYL"/>
    <property type="match status" value="1"/>
</dbReference>
<dbReference type="HAMAP" id="MF_00272">
    <property type="entry name" value="GcvH"/>
    <property type="match status" value="1"/>
</dbReference>
<dbReference type="InterPro" id="IPR000089">
    <property type="entry name" value="Biotin_lipoyl"/>
</dbReference>
<dbReference type="InterPro" id="IPR033753">
    <property type="entry name" value="GCV_H/Fam206"/>
</dbReference>
<dbReference type="EMBL" id="QWLM01000006">
    <property type="protein sequence ID" value="RHW46143.1"/>
    <property type="molecule type" value="Genomic_DNA"/>
</dbReference>
<feature type="domain" description="Lipoyl-binding" evidence="5">
    <location>
        <begin position="26"/>
        <end position="108"/>
    </location>
</feature>
<evidence type="ECO:0000313" key="7">
    <source>
        <dbReference type="Proteomes" id="UP000285376"/>
    </source>
</evidence>
<evidence type="ECO:0000256" key="4">
    <source>
        <dbReference type="PIRSR" id="PIRSR617453-50"/>
    </source>
</evidence>
<dbReference type="InterPro" id="IPR002930">
    <property type="entry name" value="GCV_H"/>
</dbReference>
<sequence>MSELQYPADLRYTEDHEWVADKGEGVVRVGITAYAQDALGDVVYVSLPSVGDSVTAGESCGEVESTKSVSDLYSPLDGEVVAVNDTLDAEPGTVNSDPYGSGWMFEIRPSDASAIDGLMDADAYTGSLD</sequence>
<keyword evidence="2 3" id="KW-0450">Lipoyl</keyword>
<dbReference type="GO" id="GO:0009249">
    <property type="term" value="P:protein lipoylation"/>
    <property type="evidence" value="ECO:0007669"/>
    <property type="project" value="TreeGrafter"/>
</dbReference>
<dbReference type="GO" id="GO:0005829">
    <property type="term" value="C:cytosol"/>
    <property type="evidence" value="ECO:0007669"/>
    <property type="project" value="TreeGrafter"/>
</dbReference>
<comment type="function">
    <text evidence="3">The glycine cleavage system catalyzes the degradation of glycine. The H protein shuttles the methylamine group of glycine from the P protein to the T protein.</text>
</comment>
<dbReference type="InterPro" id="IPR011053">
    <property type="entry name" value="Single_hybrid_motif"/>
</dbReference>
<comment type="subunit">
    <text evidence="3">The glycine cleavage system is composed of four proteins: P, T, L and H.</text>
</comment>
<protein>
    <recommendedName>
        <fullName evidence="3">Glycine cleavage system H protein</fullName>
    </recommendedName>
</protein>
<evidence type="ECO:0000256" key="2">
    <source>
        <dbReference type="ARBA" id="ARBA00022823"/>
    </source>
</evidence>
<dbReference type="InterPro" id="IPR017453">
    <property type="entry name" value="GCV_H_sub"/>
</dbReference>
<dbReference type="RefSeq" id="WP_047311607.1">
    <property type="nucleotide sequence ID" value="NZ_CBCRVH010000008.1"/>
</dbReference>
<comment type="similarity">
    <text evidence="1 3">Belongs to the GcvH family.</text>
</comment>
<dbReference type="Proteomes" id="UP000285376">
    <property type="component" value="Unassembled WGS sequence"/>
</dbReference>
<dbReference type="Pfam" id="PF01597">
    <property type="entry name" value="GCV_H"/>
    <property type="match status" value="1"/>
</dbReference>
<dbReference type="GO" id="GO:0005960">
    <property type="term" value="C:glycine cleavage complex"/>
    <property type="evidence" value="ECO:0007669"/>
    <property type="project" value="InterPro"/>
</dbReference>
<dbReference type="PANTHER" id="PTHR11715">
    <property type="entry name" value="GLYCINE CLEAVAGE SYSTEM H PROTEIN"/>
    <property type="match status" value="1"/>
</dbReference>
<feature type="modified residue" description="N6-lipoyllysine" evidence="3 4">
    <location>
        <position position="67"/>
    </location>
</feature>
<organism evidence="6 7">
    <name type="scientific">Dermacoccus abyssi</name>
    <dbReference type="NCBI Taxonomy" id="322596"/>
    <lineage>
        <taxon>Bacteria</taxon>
        <taxon>Bacillati</taxon>
        <taxon>Actinomycetota</taxon>
        <taxon>Actinomycetes</taxon>
        <taxon>Micrococcales</taxon>
        <taxon>Dermacoccaceae</taxon>
        <taxon>Dermacoccus</taxon>
    </lineage>
</organism>
<reference evidence="6 7" key="1">
    <citation type="submission" date="2018-08" db="EMBL/GenBank/DDBJ databases">
        <title>Whole genome sequence analysis of Dermacoccus abyssi bacteria isolated from Deep Mariana trench Micromonospora spp reveals genes involved in the environmental adaptation and production of secondary metabolites.</title>
        <authorList>
            <person name="Abdel-Mageed W.M."/>
            <person name="Lehri B."/>
            <person name="Nouioui I."/>
            <person name="Goodfellow I."/>
            <person name="Jaspars M."/>
            <person name="Karlyshev A."/>
        </authorList>
    </citation>
    <scope>NUCLEOTIDE SEQUENCE [LARGE SCALE GENOMIC DNA]</scope>
    <source>
        <strain evidence="6 7">MT1.1</strain>
    </source>
</reference>
<dbReference type="PROSITE" id="PS00189">
    <property type="entry name" value="LIPOYL"/>
    <property type="match status" value="1"/>
</dbReference>
<evidence type="ECO:0000256" key="1">
    <source>
        <dbReference type="ARBA" id="ARBA00009249"/>
    </source>
</evidence>
<name>A0A417Z6B5_9MICO</name>
<dbReference type="PANTHER" id="PTHR11715:SF3">
    <property type="entry name" value="GLYCINE CLEAVAGE SYSTEM H PROTEIN-RELATED"/>
    <property type="match status" value="1"/>
</dbReference>
<dbReference type="NCBIfam" id="NF002270">
    <property type="entry name" value="PRK01202.1"/>
    <property type="match status" value="1"/>
</dbReference>
<proteinExistence type="inferred from homology"/>
<accession>A0A417Z6B5</accession>
<gene>
    <name evidence="3 6" type="primary">gcvH</name>
    <name evidence="6" type="ORF">D1832_06635</name>
</gene>
<dbReference type="Gene3D" id="2.40.50.100">
    <property type="match status" value="1"/>
</dbReference>